<feature type="domain" description="Fork-head" evidence="9">
    <location>
        <begin position="17"/>
        <end position="111"/>
    </location>
</feature>
<accession>A0AAD7RLS8</accession>
<evidence type="ECO:0000256" key="4">
    <source>
        <dbReference type="ARBA" id="ARBA00023125"/>
    </source>
</evidence>
<keyword evidence="5" id="KW-0804">Transcription</keyword>
<dbReference type="InterPro" id="IPR036390">
    <property type="entry name" value="WH_DNA-bd_sf"/>
</dbReference>
<evidence type="ECO:0000256" key="3">
    <source>
        <dbReference type="ARBA" id="ARBA00023015"/>
    </source>
</evidence>
<evidence type="ECO:0000313" key="10">
    <source>
        <dbReference type="EMBL" id="KAJ8386287.1"/>
    </source>
</evidence>
<keyword evidence="3" id="KW-0805">Transcription regulation</keyword>
<dbReference type="SUPFAM" id="SSF46785">
    <property type="entry name" value="Winged helix' DNA-binding domain"/>
    <property type="match status" value="1"/>
</dbReference>
<dbReference type="PROSITE" id="PS00658">
    <property type="entry name" value="FORK_HEAD_2"/>
    <property type="match status" value="1"/>
</dbReference>
<organism evidence="10 11">
    <name type="scientific">Aldrovandia affinis</name>
    <dbReference type="NCBI Taxonomy" id="143900"/>
    <lineage>
        <taxon>Eukaryota</taxon>
        <taxon>Metazoa</taxon>
        <taxon>Chordata</taxon>
        <taxon>Craniata</taxon>
        <taxon>Vertebrata</taxon>
        <taxon>Euteleostomi</taxon>
        <taxon>Actinopterygii</taxon>
        <taxon>Neopterygii</taxon>
        <taxon>Teleostei</taxon>
        <taxon>Notacanthiformes</taxon>
        <taxon>Halosauridae</taxon>
        <taxon>Aldrovandia</taxon>
    </lineage>
</organism>
<feature type="DNA-binding region" description="Fork-head" evidence="7">
    <location>
        <begin position="17"/>
        <end position="111"/>
    </location>
</feature>
<dbReference type="Pfam" id="PF00250">
    <property type="entry name" value="Forkhead"/>
    <property type="match status" value="1"/>
</dbReference>
<dbReference type="Gene3D" id="1.10.10.10">
    <property type="entry name" value="Winged helix-like DNA-binding domain superfamily/Winged helix DNA-binding domain"/>
    <property type="match status" value="1"/>
</dbReference>
<dbReference type="PRINTS" id="PR00053">
    <property type="entry name" value="FORKHEAD"/>
</dbReference>
<dbReference type="InterPro" id="IPR032068">
    <property type="entry name" value="FOXO_KIX-bd"/>
</dbReference>
<evidence type="ECO:0000259" key="9">
    <source>
        <dbReference type="PROSITE" id="PS50039"/>
    </source>
</evidence>
<dbReference type="GO" id="GO:0005737">
    <property type="term" value="C:cytoplasm"/>
    <property type="evidence" value="ECO:0007669"/>
    <property type="project" value="UniProtKB-SubCell"/>
</dbReference>
<dbReference type="GO" id="GO:0000981">
    <property type="term" value="F:DNA-binding transcription factor activity, RNA polymerase II-specific"/>
    <property type="evidence" value="ECO:0007669"/>
    <property type="project" value="TreeGrafter"/>
</dbReference>
<comment type="subcellular location">
    <subcellularLocation>
        <location evidence="1">Cytoplasm</location>
    </subcellularLocation>
    <subcellularLocation>
        <location evidence="7">Nucleus</location>
    </subcellularLocation>
</comment>
<dbReference type="GO" id="GO:0005634">
    <property type="term" value="C:nucleus"/>
    <property type="evidence" value="ECO:0007669"/>
    <property type="project" value="UniProtKB-SubCell"/>
</dbReference>
<keyword evidence="4 7" id="KW-0238">DNA-binding</keyword>
<dbReference type="GO" id="GO:0001945">
    <property type="term" value="P:lymph vessel development"/>
    <property type="evidence" value="ECO:0007669"/>
    <property type="project" value="UniProtKB-ARBA"/>
</dbReference>
<dbReference type="InterPro" id="IPR001766">
    <property type="entry name" value="Fork_head_dom"/>
</dbReference>
<dbReference type="AlphaFoldDB" id="A0AAD7RLS8"/>
<sequence>MIDAQLRKAKSSRRNAWGNQSYADLITRAIESTPDRRLTLSQIYEWMVRCVPYFKDKGDSNSSAGWKNSIRHNLSLHSRFVRVQNEGTGKSSWWMLNPGGGKMGKALRRRAISIDNGTKWWKSKGRGGGKRAGLQGSPEHSSPGAHGAVGGEGEGFDTWGDLHSHTSSSDSALGGRLSPIPAEAEREEIEEPGHSHPASPGLHPTSPSTHPHALELPQLADLTGAVDLEGYPQPPQPLQPPHHKLSDFSFGPASERLGSYCGSVYSQPGEAMHRHHMPLQTIQESPDQVHGTVQVYAGTSTLQSLLSSGLRDCAKDLRLGQDGPCHSMTARSSSGPPNPTSTVSCHLTTTPQPWHQPYSIHHQQQEHYFHSQSTGYYGYHTYHHPCQSHKELPTDSSLEFLHAVQASSISTCWPRQVPADKEQGVPPITVTQRDRQDGRQTDGLLLWVSGQDCLGAQLAPPCELLLHPLHSTWQSTGRRQPLCASVSDAALSLSTRWRFSRKQAR</sequence>
<feature type="region of interest" description="Disordered" evidence="8">
    <location>
        <begin position="226"/>
        <end position="251"/>
    </location>
</feature>
<evidence type="ECO:0000256" key="1">
    <source>
        <dbReference type="ARBA" id="ARBA00004496"/>
    </source>
</evidence>
<keyword evidence="2" id="KW-0963">Cytoplasm</keyword>
<dbReference type="Proteomes" id="UP001221898">
    <property type="component" value="Unassembled WGS sequence"/>
</dbReference>
<proteinExistence type="predicted"/>
<feature type="region of interest" description="Disordered" evidence="8">
    <location>
        <begin position="118"/>
        <end position="212"/>
    </location>
</feature>
<keyword evidence="11" id="KW-1185">Reference proteome</keyword>
<dbReference type="GO" id="GO:0000978">
    <property type="term" value="F:RNA polymerase II cis-regulatory region sequence-specific DNA binding"/>
    <property type="evidence" value="ECO:0007669"/>
    <property type="project" value="TreeGrafter"/>
</dbReference>
<evidence type="ECO:0000313" key="11">
    <source>
        <dbReference type="Proteomes" id="UP001221898"/>
    </source>
</evidence>
<protein>
    <recommendedName>
        <fullName evidence="9">Fork-head domain-containing protein</fullName>
    </recommendedName>
</protein>
<dbReference type="PANTHER" id="PTHR45767:SF5">
    <property type="entry name" value="FORKHEAD BOX PROTEIN O6"/>
    <property type="match status" value="1"/>
</dbReference>
<name>A0AAD7RLS8_9TELE</name>
<keyword evidence="6 7" id="KW-0539">Nucleus</keyword>
<dbReference type="Pfam" id="PF16675">
    <property type="entry name" value="FOXO_KIX_bdg"/>
    <property type="match status" value="1"/>
</dbReference>
<dbReference type="EMBL" id="JAINUG010000231">
    <property type="protein sequence ID" value="KAJ8386287.1"/>
    <property type="molecule type" value="Genomic_DNA"/>
</dbReference>
<evidence type="ECO:0000256" key="8">
    <source>
        <dbReference type="SAM" id="MobiDB-lite"/>
    </source>
</evidence>
<dbReference type="InterPro" id="IPR030456">
    <property type="entry name" value="TF_fork_head_CS_2"/>
</dbReference>
<dbReference type="PROSITE" id="PS50039">
    <property type="entry name" value="FORK_HEAD_3"/>
    <property type="match status" value="1"/>
</dbReference>
<evidence type="ECO:0000256" key="5">
    <source>
        <dbReference type="ARBA" id="ARBA00023163"/>
    </source>
</evidence>
<comment type="caution">
    <text evidence="10">The sequence shown here is derived from an EMBL/GenBank/DDBJ whole genome shotgun (WGS) entry which is preliminary data.</text>
</comment>
<dbReference type="InterPro" id="IPR036388">
    <property type="entry name" value="WH-like_DNA-bd_sf"/>
</dbReference>
<dbReference type="SMART" id="SM00339">
    <property type="entry name" value="FH"/>
    <property type="match status" value="1"/>
</dbReference>
<evidence type="ECO:0000256" key="6">
    <source>
        <dbReference type="ARBA" id="ARBA00023242"/>
    </source>
</evidence>
<evidence type="ECO:0000256" key="7">
    <source>
        <dbReference type="PROSITE-ProRule" id="PRU00089"/>
    </source>
</evidence>
<gene>
    <name evidence="10" type="ORF">AAFF_G00174830</name>
</gene>
<evidence type="ECO:0000256" key="2">
    <source>
        <dbReference type="ARBA" id="ARBA00022490"/>
    </source>
</evidence>
<reference evidence="10" key="1">
    <citation type="journal article" date="2023" name="Science">
        <title>Genome structures resolve the early diversification of teleost fishes.</title>
        <authorList>
            <person name="Parey E."/>
            <person name="Louis A."/>
            <person name="Montfort J."/>
            <person name="Bouchez O."/>
            <person name="Roques C."/>
            <person name="Iampietro C."/>
            <person name="Lluch J."/>
            <person name="Castinel A."/>
            <person name="Donnadieu C."/>
            <person name="Desvignes T."/>
            <person name="Floi Bucao C."/>
            <person name="Jouanno E."/>
            <person name="Wen M."/>
            <person name="Mejri S."/>
            <person name="Dirks R."/>
            <person name="Jansen H."/>
            <person name="Henkel C."/>
            <person name="Chen W.J."/>
            <person name="Zahm M."/>
            <person name="Cabau C."/>
            <person name="Klopp C."/>
            <person name="Thompson A.W."/>
            <person name="Robinson-Rechavi M."/>
            <person name="Braasch I."/>
            <person name="Lecointre G."/>
            <person name="Bobe J."/>
            <person name="Postlethwait J.H."/>
            <person name="Berthelot C."/>
            <person name="Roest Crollius H."/>
            <person name="Guiguen Y."/>
        </authorList>
    </citation>
    <scope>NUCLEOTIDE SEQUENCE</scope>
    <source>
        <strain evidence="10">NC1722</strain>
    </source>
</reference>
<dbReference type="FunFam" id="1.10.10.10:FF:000032">
    <property type="entry name" value="Forkhead box protein O4"/>
    <property type="match status" value="1"/>
</dbReference>
<dbReference type="PANTHER" id="PTHR45767">
    <property type="entry name" value="FORKHEAD BOX PROTEIN O"/>
    <property type="match status" value="1"/>
</dbReference>